<dbReference type="HOGENOM" id="CLU_088222_0_0_11"/>
<dbReference type="STRING" id="103621.GCA_001067145_01394"/>
<evidence type="ECO:0000256" key="1">
    <source>
        <dbReference type="SAM" id="Phobius"/>
    </source>
</evidence>
<dbReference type="AlphaFoldDB" id="C0W5E5"/>
<evidence type="ECO:0008006" key="5">
    <source>
        <dbReference type="Google" id="ProtNLM"/>
    </source>
</evidence>
<keyword evidence="2" id="KW-0732">Signal</keyword>
<gene>
    <name evidence="3" type="ORF">HMPREF0058_1089</name>
</gene>
<dbReference type="eggNOG" id="ENOG502ZBQ3">
    <property type="taxonomic scope" value="Bacteria"/>
</dbReference>
<feature type="transmembrane region" description="Helical" evidence="1">
    <location>
        <begin position="255"/>
        <end position="277"/>
    </location>
</feature>
<keyword evidence="1" id="KW-1133">Transmembrane helix</keyword>
<dbReference type="Pfam" id="PF13398">
    <property type="entry name" value="Peptidase_M50B"/>
    <property type="match status" value="1"/>
</dbReference>
<proteinExistence type="predicted"/>
<feature type="transmembrane region" description="Helical" evidence="1">
    <location>
        <begin position="213"/>
        <end position="234"/>
    </location>
</feature>
<reference evidence="3 4" key="1">
    <citation type="submission" date="2009-01" db="EMBL/GenBank/DDBJ databases">
        <authorList>
            <person name="Qin X."/>
            <person name="Bachman B."/>
            <person name="Battles P."/>
            <person name="Bell A."/>
            <person name="Bess C."/>
            <person name="Bickham C."/>
            <person name="Chaboub L."/>
            <person name="Chen D."/>
            <person name="Coyle M."/>
            <person name="Deiros D.R."/>
            <person name="Dinh H."/>
            <person name="Forbes L."/>
            <person name="Fowler G."/>
            <person name="Francisco L."/>
            <person name="Fu Q."/>
            <person name="Gubbala S."/>
            <person name="Hale W."/>
            <person name="Han Y."/>
            <person name="Hemphill L."/>
            <person name="Highlander S.K."/>
            <person name="Hirani K."/>
            <person name="Hogues M."/>
            <person name="Jackson L."/>
            <person name="Jakkamsetti A."/>
            <person name="Javaid M."/>
            <person name="Jiang H."/>
            <person name="Korchina V."/>
            <person name="Kovar C."/>
            <person name="Lara F."/>
            <person name="Lee S."/>
            <person name="Mata R."/>
            <person name="Mathew T."/>
            <person name="Moen C."/>
            <person name="Morales K."/>
            <person name="Munidasa M."/>
            <person name="Nazareth L."/>
            <person name="Ngo R."/>
            <person name="Nguyen L."/>
            <person name="Okwuonu G."/>
            <person name="Ongeri F."/>
            <person name="Patil S."/>
            <person name="Petrosino J."/>
            <person name="Pham C."/>
            <person name="Pham P."/>
            <person name="Pu L.-L."/>
            <person name="Puazo M."/>
            <person name="Raj R."/>
            <person name="Reid J."/>
            <person name="Rouhana J."/>
            <person name="Saada N."/>
            <person name="Shang Y."/>
            <person name="Simmons D."/>
            <person name="Thornton R."/>
            <person name="Warren J."/>
            <person name="Weissenberger G."/>
            <person name="Zhang J."/>
            <person name="Zhang L."/>
            <person name="Zhou C."/>
            <person name="Zhu D."/>
            <person name="Muzny D."/>
            <person name="Worley K."/>
            <person name="Gibbs R."/>
        </authorList>
    </citation>
    <scope>NUCLEOTIDE SEQUENCE [LARGE SCALE GENOMIC DNA]</scope>
    <source>
        <strain evidence="3 4">DSM 15434</strain>
    </source>
</reference>
<feature type="transmembrane region" description="Helical" evidence="1">
    <location>
        <begin position="165"/>
        <end position="183"/>
    </location>
</feature>
<dbReference type="EMBL" id="ACFH01000077">
    <property type="protein sequence ID" value="EEH66045.1"/>
    <property type="molecule type" value="Genomic_DNA"/>
</dbReference>
<evidence type="ECO:0000256" key="2">
    <source>
        <dbReference type="SAM" id="SignalP"/>
    </source>
</evidence>
<name>C0W5E5_9ACTO</name>
<feature type="signal peptide" evidence="2">
    <location>
        <begin position="1"/>
        <end position="22"/>
    </location>
</feature>
<comment type="caution">
    <text evidence="3">The sequence shown here is derived from an EMBL/GenBank/DDBJ whole genome shotgun (WGS) entry which is preliminary data.</text>
</comment>
<keyword evidence="4" id="KW-1185">Reference proteome</keyword>
<keyword evidence="1" id="KW-0812">Transmembrane</keyword>
<feature type="transmembrane region" description="Helical" evidence="1">
    <location>
        <begin position="190"/>
        <end position="207"/>
    </location>
</feature>
<sequence length="281" mass="29526">MFTSLPLASPSALLTHASAAIAAPAPAAGWTDLGRPELSQKDLSWVDLSRTDRWSQVAQRAEPAEPAVLVSLWPALVILLLTLAWPPAHRWGRTLVTVVHEAGHAAVGILVGRRFWGFVVSKDLSGHAVTAGKPRGLGRVLTTWASYPAPALLGAAVVAAALRGWSGVVLSVGLVMLLVLLVMSRSLRTVGVVLAVGALATALWWLGGSWRAGVLAGVGLVMLVGAWGSLGDVARSADPHQDHGTLAQLTHLPGWLWLCTWFLADAAATAWVGWLAWGLMA</sequence>
<organism evidence="3 4">
    <name type="scientific">Actinomyces urogenitalis DSM 15434</name>
    <dbReference type="NCBI Taxonomy" id="525246"/>
    <lineage>
        <taxon>Bacteria</taxon>
        <taxon>Bacillati</taxon>
        <taxon>Actinomycetota</taxon>
        <taxon>Actinomycetes</taxon>
        <taxon>Actinomycetales</taxon>
        <taxon>Actinomycetaceae</taxon>
        <taxon>Actinomyces</taxon>
    </lineage>
</organism>
<keyword evidence="1" id="KW-0472">Membrane</keyword>
<dbReference type="InterPro" id="IPR049500">
    <property type="entry name" value="Peptidase_M50B-like"/>
</dbReference>
<evidence type="ECO:0000313" key="3">
    <source>
        <dbReference type="EMBL" id="EEH66045.1"/>
    </source>
</evidence>
<accession>C0W5E5</accession>
<protein>
    <recommendedName>
        <fullName evidence="5">Tat pathway signal sequence domain protein</fullName>
    </recommendedName>
</protein>
<evidence type="ECO:0000313" key="4">
    <source>
        <dbReference type="Proteomes" id="UP000004778"/>
    </source>
</evidence>
<dbReference type="Proteomes" id="UP000004778">
    <property type="component" value="Unassembled WGS sequence"/>
</dbReference>
<feature type="chain" id="PRO_5002904134" description="Tat pathway signal sequence domain protein" evidence="2">
    <location>
        <begin position="23"/>
        <end position="281"/>
    </location>
</feature>